<dbReference type="Pfam" id="PF01636">
    <property type="entry name" value="APH"/>
    <property type="match status" value="1"/>
</dbReference>
<evidence type="ECO:0000313" key="3">
    <source>
        <dbReference type="Proteomes" id="UP001291653"/>
    </source>
</evidence>
<gene>
    <name evidence="2" type="ORF">SYYSPA8_26495</name>
</gene>
<protein>
    <submittedName>
        <fullName evidence="2">Phosphotransferase</fullName>
    </submittedName>
</protein>
<feature type="domain" description="Aminoglycoside phosphotransferase" evidence="1">
    <location>
        <begin position="22"/>
        <end position="264"/>
    </location>
</feature>
<evidence type="ECO:0000313" key="2">
    <source>
        <dbReference type="EMBL" id="GLF97918.1"/>
    </source>
</evidence>
<dbReference type="Proteomes" id="UP001291653">
    <property type="component" value="Unassembled WGS sequence"/>
</dbReference>
<accession>A0ABQ5P5P5</accession>
<dbReference type="InterPro" id="IPR002575">
    <property type="entry name" value="Aminoglycoside_PTrfase"/>
</dbReference>
<evidence type="ECO:0000259" key="1">
    <source>
        <dbReference type="Pfam" id="PF01636"/>
    </source>
</evidence>
<dbReference type="InterPro" id="IPR011009">
    <property type="entry name" value="Kinase-like_dom_sf"/>
</dbReference>
<dbReference type="RefSeq" id="WP_323449899.1">
    <property type="nucleotide sequence ID" value="NZ_BSBI01000012.1"/>
</dbReference>
<reference evidence="2 3" key="1">
    <citation type="submission" date="2022-10" db="EMBL/GenBank/DDBJ databases">
        <title>Draft genome sequence of Streptomyces sp. YSPA8.</title>
        <authorList>
            <person name="Moriuchi R."/>
            <person name="Dohra H."/>
            <person name="Yamamura H."/>
            <person name="Kodani S."/>
        </authorList>
    </citation>
    <scope>NUCLEOTIDE SEQUENCE [LARGE SCALE GENOMIC DNA]</scope>
    <source>
        <strain evidence="2 3">YSPA8</strain>
    </source>
</reference>
<name>A0ABQ5P5P5_9ACTN</name>
<dbReference type="Gene3D" id="3.90.1200.10">
    <property type="match status" value="1"/>
</dbReference>
<dbReference type="SUPFAM" id="SSF56112">
    <property type="entry name" value="Protein kinase-like (PK-like)"/>
    <property type="match status" value="1"/>
</dbReference>
<keyword evidence="3" id="KW-1185">Reference proteome</keyword>
<sequence>MRPLVVDGAAPLSHTAGLWQILEPGSRRVLKVRRFPEALRPPAFHEVKERVAAHCRRHGVPAGAAVPALDGRTGVRCDGTVSELAPWYEGALAAPADPAQATALVHCGLRLRRALDSVPGELRAELAAATAQPAGGDEDWSTALVDAARLLERAGRRDDPWSRLVADTLRPAVAAGPLLYDRLTAPGRPTRPPAVIHSDLHPHHFVVSPRAGDPSATGTAYAVSAVLDFDHLHVGDPLLDLAWLAEAAGRVTGSVARRRALAAFLKDAVRLGLLRPGEEVLLMPLLLAHSLPVIVRIARDILENGVRSPQWPGYFALLSPERRLAVHRRLAVAGRSL</sequence>
<comment type="caution">
    <text evidence="2">The sequence shown here is derived from an EMBL/GenBank/DDBJ whole genome shotgun (WGS) entry which is preliminary data.</text>
</comment>
<proteinExistence type="predicted"/>
<dbReference type="EMBL" id="BSBI01000012">
    <property type="protein sequence ID" value="GLF97918.1"/>
    <property type="molecule type" value="Genomic_DNA"/>
</dbReference>
<organism evidence="2 3">
    <name type="scientific">Streptomyces yaizuensis</name>
    <dbReference type="NCBI Taxonomy" id="2989713"/>
    <lineage>
        <taxon>Bacteria</taxon>
        <taxon>Bacillati</taxon>
        <taxon>Actinomycetota</taxon>
        <taxon>Actinomycetes</taxon>
        <taxon>Kitasatosporales</taxon>
        <taxon>Streptomycetaceae</taxon>
        <taxon>Streptomyces</taxon>
    </lineage>
</organism>